<sequence>MRRYILLSLLALCLFGQAQAQKLLENNTYYVRLGYNIGGTAPVGMPATIRSLSRYTLQPNLLIGADVHKRYGDSKWGLMLGIHLEQKDMEIDARVKNYHMAMVQGTQRIEGMFTGQVVTETGLGTVTIPVLATYDVTPNVRLKAGPYVSYAYQTEFSGDAYDGYIREKDPTGTKVMVGVGNSARGTYDFSESMRKLYFGIDVGADWYFSRRWGASLDLTWGLNGVFKSNFDVIDDTLYPIYANIGVTYKIK</sequence>
<organism evidence="3 4">
    <name type="scientific">Candidatus Prevotella avicola</name>
    <dbReference type="NCBI Taxonomy" id="2838738"/>
    <lineage>
        <taxon>Bacteria</taxon>
        <taxon>Pseudomonadati</taxon>
        <taxon>Bacteroidota</taxon>
        <taxon>Bacteroidia</taxon>
        <taxon>Bacteroidales</taxon>
        <taxon>Prevotellaceae</taxon>
        <taxon>Prevotella</taxon>
    </lineage>
</organism>
<dbReference type="AlphaFoldDB" id="A0A9D2JVL9"/>
<feature type="domain" description="Outer membrane protein beta-barrel" evidence="2">
    <location>
        <begin position="26"/>
        <end position="226"/>
    </location>
</feature>
<evidence type="ECO:0000313" key="3">
    <source>
        <dbReference type="EMBL" id="HIZ68303.1"/>
    </source>
</evidence>
<reference evidence="3" key="1">
    <citation type="journal article" date="2021" name="PeerJ">
        <title>Extensive microbial diversity within the chicken gut microbiome revealed by metagenomics and culture.</title>
        <authorList>
            <person name="Gilroy R."/>
            <person name="Ravi A."/>
            <person name="Getino M."/>
            <person name="Pursley I."/>
            <person name="Horton D.L."/>
            <person name="Alikhan N.F."/>
            <person name="Baker D."/>
            <person name="Gharbi K."/>
            <person name="Hall N."/>
            <person name="Watson M."/>
            <person name="Adriaenssens E.M."/>
            <person name="Foster-Nyarko E."/>
            <person name="Jarju S."/>
            <person name="Secka A."/>
            <person name="Antonio M."/>
            <person name="Oren A."/>
            <person name="Chaudhuri R.R."/>
            <person name="La Ragione R."/>
            <person name="Hildebrand F."/>
            <person name="Pallen M.J."/>
        </authorList>
    </citation>
    <scope>NUCLEOTIDE SEQUENCE</scope>
    <source>
        <strain evidence="3">ChiHecec3B27-8219</strain>
    </source>
</reference>
<reference evidence="3" key="2">
    <citation type="submission" date="2021-04" db="EMBL/GenBank/DDBJ databases">
        <authorList>
            <person name="Gilroy R."/>
        </authorList>
    </citation>
    <scope>NUCLEOTIDE SEQUENCE</scope>
    <source>
        <strain evidence="3">ChiHecec3B27-8219</strain>
    </source>
</reference>
<gene>
    <name evidence="3" type="ORF">H9966_00190</name>
</gene>
<dbReference type="Proteomes" id="UP000824055">
    <property type="component" value="Unassembled WGS sequence"/>
</dbReference>
<dbReference type="InterPro" id="IPR025665">
    <property type="entry name" value="Beta-barrel_OMP_2"/>
</dbReference>
<dbReference type="Pfam" id="PF13568">
    <property type="entry name" value="OMP_b-brl_2"/>
    <property type="match status" value="1"/>
</dbReference>
<protein>
    <submittedName>
        <fullName evidence="3">PorT family protein</fullName>
    </submittedName>
</protein>
<accession>A0A9D2JVL9</accession>
<dbReference type="EMBL" id="DXBE01000002">
    <property type="protein sequence ID" value="HIZ68303.1"/>
    <property type="molecule type" value="Genomic_DNA"/>
</dbReference>
<comment type="caution">
    <text evidence="3">The sequence shown here is derived from an EMBL/GenBank/DDBJ whole genome shotgun (WGS) entry which is preliminary data.</text>
</comment>
<feature type="chain" id="PRO_5038416222" evidence="1">
    <location>
        <begin position="21"/>
        <end position="251"/>
    </location>
</feature>
<keyword evidence="1" id="KW-0732">Signal</keyword>
<feature type="signal peptide" evidence="1">
    <location>
        <begin position="1"/>
        <end position="20"/>
    </location>
</feature>
<evidence type="ECO:0000256" key="1">
    <source>
        <dbReference type="SAM" id="SignalP"/>
    </source>
</evidence>
<evidence type="ECO:0000313" key="4">
    <source>
        <dbReference type="Proteomes" id="UP000824055"/>
    </source>
</evidence>
<name>A0A9D2JVL9_9BACT</name>
<proteinExistence type="predicted"/>
<evidence type="ECO:0000259" key="2">
    <source>
        <dbReference type="Pfam" id="PF13568"/>
    </source>
</evidence>